<evidence type="ECO:0000313" key="2">
    <source>
        <dbReference type="EMBL" id="CAB5363103.1"/>
    </source>
</evidence>
<accession>A0A915Z723</accession>
<feature type="compositionally biased region" description="Basic and acidic residues" evidence="1">
    <location>
        <begin position="93"/>
        <end position="108"/>
    </location>
</feature>
<reference evidence="2" key="1">
    <citation type="submission" date="2020-05" db="EMBL/GenBank/DDBJ databases">
        <authorList>
            <person name="Rincon C."/>
            <person name="Sanders R I."/>
            <person name="Robbins C."/>
            <person name="Chaturvedi A."/>
        </authorList>
    </citation>
    <scope>NUCLEOTIDE SEQUENCE</scope>
    <source>
        <strain evidence="2">CHB12</strain>
    </source>
</reference>
<feature type="region of interest" description="Disordered" evidence="1">
    <location>
        <begin position="90"/>
        <end position="189"/>
    </location>
</feature>
<protein>
    <submittedName>
        <fullName evidence="2">Uncharacterized protein</fullName>
    </submittedName>
</protein>
<feature type="compositionally biased region" description="Basic and acidic residues" evidence="1">
    <location>
        <begin position="168"/>
        <end position="182"/>
    </location>
</feature>
<comment type="caution">
    <text evidence="2">The sequence shown here is derived from an EMBL/GenBank/DDBJ whole genome shotgun (WGS) entry which is preliminary data.</text>
</comment>
<dbReference type="VEuPathDB" id="FungiDB:RhiirFUN_010606"/>
<name>A0A915Z723_9GLOM</name>
<feature type="compositionally biased region" description="Basic and acidic residues" evidence="1">
    <location>
        <begin position="115"/>
        <end position="124"/>
    </location>
</feature>
<gene>
    <name evidence="2" type="ORF">CHRIB12_LOCUS9370</name>
</gene>
<dbReference type="EMBL" id="CAGKOT010000018">
    <property type="protein sequence ID" value="CAB5363103.1"/>
    <property type="molecule type" value="Genomic_DNA"/>
</dbReference>
<evidence type="ECO:0000313" key="3">
    <source>
        <dbReference type="Proteomes" id="UP000684084"/>
    </source>
</evidence>
<dbReference type="OrthoDB" id="2449253at2759"/>
<feature type="compositionally biased region" description="Acidic residues" evidence="1">
    <location>
        <begin position="142"/>
        <end position="154"/>
    </location>
</feature>
<proteinExistence type="predicted"/>
<organism evidence="2 3">
    <name type="scientific">Rhizophagus irregularis</name>
    <dbReference type="NCBI Taxonomy" id="588596"/>
    <lineage>
        <taxon>Eukaryota</taxon>
        <taxon>Fungi</taxon>
        <taxon>Fungi incertae sedis</taxon>
        <taxon>Mucoromycota</taxon>
        <taxon>Glomeromycotina</taxon>
        <taxon>Glomeromycetes</taxon>
        <taxon>Glomerales</taxon>
        <taxon>Glomeraceae</taxon>
        <taxon>Rhizophagus</taxon>
    </lineage>
</organism>
<feature type="compositionally biased region" description="Acidic residues" evidence="1">
    <location>
        <begin position="125"/>
        <end position="134"/>
    </location>
</feature>
<evidence type="ECO:0000256" key="1">
    <source>
        <dbReference type="SAM" id="MobiDB-lite"/>
    </source>
</evidence>
<sequence>MNFKCPFCSCTFSKRSAYAQHIPVCPKNNVNPIDNESDSETSINAIQDVNQNNEGDISHDEMEYESYQDASFNSVQSTFSVMSYEDILECEESEKPEQSVKEPEKSGESAEESEESGKSVKGSEESAEESEESEESAKRFEEYEESAEEFEESGESAKGFENSEESEESAREKELESSKESEETYTEFPNEAYKDLMILVTKHKLNNKARTSIYE</sequence>
<dbReference type="AlphaFoldDB" id="A0A915Z723"/>
<dbReference type="Proteomes" id="UP000684084">
    <property type="component" value="Unassembled WGS sequence"/>
</dbReference>